<proteinExistence type="predicted"/>
<keyword evidence="2" id="KW-1185">Reference proteome</keyword>
<dbReference type="STRING" id="313628.LNTAR_07334"/>
<dbReference type="EMBL" id="ABCK01000012">
    <property type="protein sequence ID" value="EDM27038.1"/>
    <property type="molecule type" value="Genomic_DNA"/>
</dbReference>
<dbReference type="Proteomes" id="UP000004947">
    <property type="component" value="Unassembled WGS sequence"/>
</dbReference>
<protein>
    <submittedName>
        <fullName evidence="1">Uncharacterized protein</fullName>
    </submittedName>
</protein>
<comment type="caution">
    <text evidence="1">The sequence shown here is derived from an EMBL/GenBank/DDBJ whole genome shotgun (WGS) entry which is preliminary data.</text>
</comment>
<dbReference type="AlphaFoldDB" id="A6DN02"/>
<accession>A6DN02</accession>
<reference evidence="1 2" key="1">
    <citation type="journal article" date="2010" name="J. Bacteriol.">
        <title>Genome sequence of Lentisphaera araneosa HTCC2155T, the type species of the order Lentisphaerales in the phylum Lentisphaerae.</title>
        <authorList>
            <person name="Thrash J.C."/>
            <person name="Cho J.C."/>
            <person name="Vergin K.L."/>
            <person name="Morris R.M."/>
            <person name="Giovannoni S.J."/>
        </authorList>
    </citation>
    <scope>NUCLEOTIDE SEQUENCE [LARGE SCALE GENOMIC DNA]</scope>
    <source>
        <strain evidence="1 2">HTCC2155</strain>
    </source>
</reference>
<gene>
    <name evidence="1" type="ORF">LNTAR_07334</name>
</gene>
<dbReference type="RefSeq" id="WP_007279245.1">
    <property type="nucleotide sequence ID" value="NZ_ABCK01000012.1"/>
</dbReference>
<organism evidence="1 2">
    <name type="scientific">Lentisphaera araneosa HTCC2155</name>
    <dbReference type="NCBI Taxonomy" id="313628"/>
    <lineage>
        <taxon>Bacteria</taxon>
        <taxon>Pseudomonadati</taxon>
        <taxon>Lentisphaerota</taxon>
        <taxon>Lentisphaeria</taxon>
        <taxon>Lentisphaerales</taxon>
        <taxon>Lentisphaeraceae</taxon>
        <taxon>Lentisphaera</taxon>
    </lineage>
</organism>
<evidence type="ECO:0000313" key="2">
    <source>
        <dbReference type="Proteomes" id="UP000004947"/>
    </source>
</evidence>
<name>A6DN02_9BACT</name>
<sequence>MRRWIGLHYKKKASAGLHTIPEPNSLSGTKKTSQGVSHLLILPVNIEVSFSPSKED</sequence>
<evidence type="ECO:0000313" key="1">
    <source>
        <dbReference type="EMBL" id="EDM27038.1"/>
    </source>
</evidence>